<dbReference type="EMBL" id="KN824317">
    <property type="protein sequence ID" value="KIM25070.1"/>
    <property type="molecule type" value="Genomic_DNA"/>
</dbReference>
<dbReference type="AlphaFoldDB" id="A0A0C3AKI9"/>
<evidence type="ECO:0000313" key="1">
    <source>
        <dbReference type="EMBL" id="KIM25070.1"/>
    </source>
</evidence>
<reference evidence="2" key="2">
    <citation type="submission" date="2015-01" db="EMBL/GenBank/DDBJ databases">
        <title>Evolutionary Origins and Diversification of the Mycorrhizal Mutualists.</title>
        <authorList>
            <consortium name="DOE Joint Genome Institute"/>
            <consortium name="Mycorrhizal Genomics Consortium"/>
            <person name="Kohler A."/>
            <person name="Kuo A."/>
            <person name="Nagy L.G."/>
            <person name="Floudas D."/>
            <person name="Copeland A."/>
            <person name="Barry K.W."/>
            <person name="Cichocki N."/>
            <person name="Veneault-Fourrey C."/>
            <person name="LaButti K."/>
            <person name="Lindquist E.A."/>
            <person name="Lipzen A."/>
            <person name="Lundell T."/>
            <person name="Morin E."/>
            <person name="Murat C."/>
            <person name="Riley R."/>
            <person name="Ohm R."/>
            <person name="Sun H."/>
            <person name="Tunlid A."/>
            <person name="Henrissat B."/>
            <person name="Grigoriev I.V."/>
            <person name="Hibbett D.S."/>
            <person name="Martin F."/>
        </authorList>
    </citation>
    <scope>NUCLEOTIDE SEQUENCE [LARGE SCALE GENOMIC DNA]</scope>
    <source>
        <strain evidence="2">MAFF 305830</strain>
    </source>
</reference>
<keyword evidence="2" id="KW-1185">Reference proteome</keyword>
<gene>
    <name evidence="1" type="ORF">M408DRAFT_26475</name>
</gene>
<protein>
    <submittedName>
        <fullName evidence="1">Uncharacterized protein</fullName>
    </submittedName>
</protein>
<dbReference type="HOGENOM" id="CLU_687293_0_0_1"/>
<dbReference type="Proteomes" id="UP000054097">
    <property type="component" value="Unassembled WGS sequence"/>
</dbReference>
<name>A0A0C3AKI9_SERVB</name>
<organism evidence="1 2">
    <name type="scientific">Serendipita vermifera MAFF 305830</name>
    <dbReference type="NCBI Taxonomy" id="933852"/>
    <lineage>
        <taxon>Eukaryota</taxon>
        <taxon>Fungi</taxon>
        <taxon>Dikarya</taxon>
        <taxon>Basidiomycota</taxon>
        <taxon>Agaricomycotina</taxon>
        <taxon>Agaricomycetes</taxon>
        <taxon>Sebacinales</taxon>
        <taxon>Serendipitaceae</taxon>
        <taxon>Serendipita</taxon>
    </lineage>
</organism>
<accession>A0A0C3AKI9</accession>
<proteinExistence type="predicted"/>
<reference evidence="1 2" key="1">
    <citation type="submission" date="2014-04" db="EMBL/GenBank/DDBJ databases">
        <authorList>
            <consortium name="DOE Joint Genome Institute"/>
            <person name="Kuo A."/>
            <person name="Zuccaro A."/>
            <person name="Kohler A."/>
            <person name="Nagy L.G."/>
            <person name="Floudas D."/>
            <person name="Copeland A."/>
            <person name="Barry K.W."/>
            <person name="Cichocki N."/>
            <person name="Veneault-Fourrey C."/>
            <person name="LaButti K."/>
            <person name="Lindquist E.A."/>
            <person name="Lipzen A."/>
            <person name="Lundell T."/>
            <person name="Morin E."/>
            <person name="Murat C."/>
            <person name="Sun H."/>
            <person name="Tunlid A."/>
            <person name="Henrissat B."/>
            <person name="Grigoriev I.V."/>
            <person name="Hibbett D.S."/>
            <person name="Martin F."/>
            <person name="Nordberg H.P."/>
            <person name="Cantor M.N."/>
            <person name="Hua S.X."/>
        </authorList>
    </citation>
    <scope>NUCLEOTIDE SEQUENCE [LARGE SCALE GENOMIC DNA]</scope>
    <source>
        <strain evidence="1 2">MAFF 305830</strain>
    </source>
</reference>
<sequence>MPDLYQKASLPFELWRRIFYAVIAESDGFAQTADLDISQLGPSPYQNFRPDSSKSRIACNLASVCRLWRILSEEVRYRHLHVTDIDSIEQIKALIVQPASNRIQTPSRLDARHRMRGSWTYSLTITSLEEVPSSLSRAHSFRLDRALLSLFRFLPNLRQLVTSGVFMPTVHLLSNLPTSLTCVSFDCGGPFCLSMLSKHIWKQITILELMPSPMFGYVVRFENLRWLSISPSTLLTVDWGSPTITFLRLLVWSQEEANHVDRVMASLGPSIRRLELHNNTNDMVTVDSSFLQWCPLLETLLVDIQRLTFRGASSPITSVSIKFLVLFIRDSNELMQKLLTNHLDAYSTQISDLVTCLPKLTEATLSFPIKMAQGIDYVIRLLEQEFESSINVPISIVFYQS</sequence>
<evidence type="ECO:0000313" key="2">
    <source>
        <dbReference type="Proteomes" id="UP000054097"/>
    </source>
</evidence>